<evidence type="ECO:0000256" key="9">
    <source>
        <dbReference type="ARBA" id="ARBA00023136"/>
    </source>
</evidence>
<dbReference type="EMBL" id="CAJRAY010000097">
    <property type="protein sequence ID" value="CAG5092788.1"/>
    <property type="molecule type" value="Genomic_DNA"/>
</dbReference>
<keyword evidence="5 12" id="KW-0812">Transmembrane</keyword>
<evidence type="ECO:0000256" key="12">
    <source>
        <dbReference type="SAM" id="Phobius"/>
    </source>
</evidence>
<dbReference type="Gene3D" id="3.90.1310.10">
    <property type="entry name" value="Penicillin-binding protein 2a (Domain 2)"/>
    <property type="match status" value="1"/>
</dbReference>
<reference evidence="15 16" key="1">
    <citation type="submission" date="2021-04" db="EMBL/GenBank/DDBJ databases">
        <authorList>
            <person name="Rakotoarivonina H."/>
        </authorList>
    </citation>
    <scope>NUCLEOTIDE SEQUENCE [LARGE SCALE GENOMIC DNA]</scope>
    <source>
        <strain evidence="15 16">XE</strain>
    </source>
</reference>
<evidence type="ECO:0000256" key="10">
    <source>
        <dbReference type="ARBA" id="ARBA00023316"/>
    </source>
</evidence>
<name>A0ABN7SBJ7_THEXY</name>
<dbReference type="PANTHER" id="PTHR30627">
    <property type="entry name" value="PEPTIDOGLYCAN D,D-TRANSPEPTIDASE"/>
    <property type="match status" value="1"/>
</dbReference>
<evidence type="ECO:0000259" key="14">
    <source>
        <dbReference type="Pfam" id="PF03717"/>
    </source>
</evidence>
<dbReference type="InterPro" id="IPR012338">
    <property type="entry name" value="Beta-lactam/transpept-like"/>
</dbReference>
<dbReference type="InterPro" id="IPR050515">
    <property type="entry name" value="Beta-lactam/transpept"/>
</dbReference>
<sequence length="713" mass="79481">MANEQRTEEEQRRLIANRRHFSFRLNLFFFSTFVLFSVLIVQLAILQFVRGPELRTERERSSSRPVQIPPIRGNIYDATGQPIAYSVSTQSLYFTMERSIKEEEARKIAEELYEVFTQYGDPNEAITIDQIIERMDINFRQNNMYTPRLIKYNLTKQEIAHFSENSAKFPNISIVEDTIRHYDDDTVAVQLVGYLKNFDSAVTSAATKDFYQQKLQSSDPTLKYLNDEDVGMDGIELMYQDVLRGRNGVKTYPVNSLGEIIGEPVITKPEKGSDLYLTIHRDVQLATEKAILDHIEYLRNAPKSSGDRAEYARAGYAVAIEVDTGKVIAMASMPDYDPNVWKGGQISPSNYEATKTFHKNGAISQAYQDWGSQEEANKHPSSLVPLGSTQKPLTVLIGLAEGLITPKTTYNDTGVFQFGREGYRVSIRNAEKRAFGRLTPSKAIEKSSNTFMAEMIGNALYRRDGRKGVEIWDNWVKQFGLGVLTESGLPGESKGVIDYFHEAENGSPQSALIYASFGQQGRYTTLQLAQYAATLANRGKRLKPQFVERIVDADGRTVETFQPVVLNTIDLPDEYWDVVISGMKSNVRGFEGFPYDFRRKTGTSEQQTSVGIIENAVFIAFAPADKPKLAVAVVVPEGGYGGRGAAPIARKIFDAYDHYIGLTGTPKKNTSVTQQSDADEGHAGGSTTLDETPADPDNAQTDAARQSGSQNEG</sequence>
<evidence type="ECO:0000256" key="1">
    <source>
        <dbReference type="ARBA" id="ARBA00004167"/>
    </source>
</evidence>
<keyword evidence="7" id="KW-0573">Peptidoglycan synthesis</keyword>
<proteinExistence type="inferred from homology"/>
<keyword evidence="6" id="KW-0133">Cell shape</keyword>
<comment type="caution">
    <text evidence="15">The sequence shown here is derived from an EMBL/GenBank/DDBJ whole genome shotgun (WGS) entry which is preliminary data.</text>
</comment>
<organism evidence="15 16">
    <name type="scientific">Thermobacillus xylanilyticus</name>
    <dbReference type="NCBI Taxonomy" id="76633"/>
    <lineage>
        <taxon>Bacteria</taxon>
        <taxon>Bacillati</taxon>
        <taxon>Bacillota</taxon>
        <taxon>Bacilli</taxon>
        <taxon>Bacillales</taxon>
        <taxon>Paenibacillaceae</taxon>
        <taxon>Thermobacillus</taxon>
    </lineage>
</organism>
<accession>A0ABN7SBJ7</accession>
<feature type="region of interest" description="Disordered" evidence="11">
    <location>
        <begin position="664"/>
        <end position="713"/>
    </location>
</feature>
<keyword evidence="10" id="KW-0961">Cell wall biogenesis/degradation</keyword>
<evidence type="ECO:0000259" key="13">
    <source>
        <dbReference type="Pfam" id="PF00905"/>
    </source>
</evidence>
<evidence type="ECO:0000256" key="11">
    <source>
        <dbReference type="SAM" id="MobiDB-lite"/>
    </source>
</evidence>
<comment type="similarity">
    <text evidence="3">Belongs to the transpeptidase family.</text>
</comment>
<gene>
    <name evidence="15" type="primary">txxe 3762</name>
    <name evidence="15" type="ORF">TXXE_18760</name>
</gene>
<evidence type="ECO:0000256" key="5">
    <source>
        <dbReference type="ARBA" id="ARBA00022692"/>
    </source>
</evidence>
<evidence type="ECO:0000256" key="6">
    <source>
        <dbReference type="ARBA" id="ARBA00022960"/>
    </source>
</evidence>
<evidence type="ECO:0000256" key="4">
    <source>
        <dbReference type="ARBA" id="ARBA00022475"/>
    </source>
</evidence>
<dbReference type="Pfam" id="PF00905">
    <property type="entry name" value="Transpeptidase"/>
    <property type="match status" value="1"/>
</dbReference>
<keyword evidence="16" id="KW-1185">Reference proteome</keyword>
<dbReference type="PANTHER" id="PTHR30627:SF2">
    <property type="entry name" value="PEPTIDOGLYCAN D,D-TRANSPEPTIDASE MRDA"/>
    <property type="match status" value="1"/>
</dbReference>
<evidence type="ECO:0000313" key="15">
    <source>
        <dbReference type="EMBL" id="CAG5092788.1"/>
    </source>
</evidence>
<dbReference type="Proteomes" id="UP000681526">
    <property type="component" value="Unassembled WGS sequence"/>
</dbReference>
<dbReference type="InterPro" id="IPR001460">
    <property type="entry name" value="PCN-bd_Tpept"/>
</dbReference>
<dbReference type="Pfam" id="PF03717">
    <property type="entry name" value="PBP_dimer"/>
    <property type="match status" value="1"/>
</dbReference>
<evidence type="ECO:0000256" key="2">
    <source>
        <dbReference type="ARBA" id="ARBA00004236"/>
    </source>
</evidence>
<evidence type="ECO:0000256" key="8">
    <source>
        <dbReference type="ARBA" id="ARBA00022989"/>
    </source>
</evidence>
<feature type="compositionally biased region" description="Polar residues" evidence="11">
    <location>
        <begin position="698"/>
        <end position="713"/>
    </location>
</feature>
<evidence type="ECO:0000313" key="16">
    <source>
        <dbReference type="Proteomes" id="UP000681526"/>
    </source>
</evidence>
<keyword evidence="4" id="KW-1003">Cell membrane</keyword>
<dbReference type="RefSeq" id="WP_213486696.1">
    <property type="nucleotide sequence ID" value="NZ_CAJRAY010000097.1"/>
</dbReference>
<dbReference type="SUPFAM" id="SSF56519">
    <property type="entry name" value="Penicillin binding protein dimerisation domain"/>
    <property type="match status" value="1"/>
</dbReference>
<evidence type="ECO:0000256" key="7">
    <source>
        <dbReference type="ARBA" id="ARBA00022984"/>
    </source>
</evidence>
<feature type="domain" description="Penicillin-binding protein dimerisation" evidence="14">
    <location>
        <begin position="68"/>
        <end position="263"/>
    </location>
</feature>
<evidence type="ECO:0000256" key="3">
    <source>
        <dbReference type="ARBA" id="ARBA00007171"/>
    </source>
</evidence>
<keyword evidence="8 12" id="KW-1133">Transmembrane helix</keyword>
<protein>
    <submittedName>
        <fullName evidence="15">Penicillin-binding protein 2</fullName>
    </submittedName>
</protein>
<comment type="subcellular location">
    <subcellularLocation>
        <location evidence="2">Cell membrane</location>
    </subcellularLocation>
    <subcellularLocation>
        <location evidence="1">Membrane</location>
        <topology evidence="1">Single-pass membrane protein</topology>
    </subcellularLocation>
</comment>
<feature type="domain" description="Penicillin-binding protein transpeptidase" evidence="13">
    <location>
        <begin position="315"/>
        <end position="653"/>
    </location>
</feature>
<dbReference type="InterPro" id="IPR005311">
    <property type="entry name" value="PBP_dimer"/>
</dbReference>
<dbReference type="Gene3D" id="3.40.710.10">
    <property type="entry name" value="DD-peptidase/beta-lactamase superfamily"/>
    <property type="match status" value="1"/>
</dbReference>
<feature type="transmembrane region" description="Helical" evidence="12">
    <location>
        <begin position="21"/>
        <end position="45"/>
    </location>
</feature>
<dbReference type="InterPro" id="IPR036138">
    <property type="entry name" value="PBP_dimer_sf"/>
</dbReference>
<dbReference type="SUPFAM" id="SSF56601">
    <property type="entry name" value="beta-lactamase/transpeptidase-like"/>
    <property type="match status" value="1"/>
</dbReference>
<feature type="compositionally biased region" description="Polar residues" evidence="11">
    <location>
        <begin position="666"/>
        <end position="676"/>
    </location>
</feature>
<keyword evidence="9 12" id="KW-0472">Membrane</keyword>